<evidence type="ECO:0000256" key="6">
    <source>
        <dbReference type="ARBA" id="ARBA00022763"/>
    </source>
</evidence>
<dbReference type="InterPro" id="IPR014048">
    <property type="entry name" value="MethylDNA_cys_MeTrfase_DNA-bd"/>
</dbReference>
<feature type="domain" description="Methylguanine DNA methyltransferase ribonuclease-like" evidence="11">
    <location>
        <begin position="1"/>
        <end position="69"/>
    </location>
</feature>
<evidence type="ECO:0000256" key="3">
    <source>
        <dbReference type="ARBA" id="ARBA00022490"/>
    </source>
</evidence>
<evidence type="ECO:0000259" key="10">
    <source>
        <dbReference type="Pfam" id="PF01035"/>
    </source>
</evidence>
<sequence length="156" mass="17567">MHYRYHDSPTGRLLLAGDEGGLRMLYMDLEQKHYPEPDWHEGSPLLDEVARQLDEYFAGKRQRFDVRLNARGTEFQRQVWQALVEIPYGYTTCYAELARRIGRPKAVRAVGAANGANPISIIVPCHRVIGRDGSLTGYAGGLARKEQLLRLEGAIG</sequence>
<dbReference type="RefSeq" id="WP_084310465.1">
    <property type="nucleotide sequence ID" value="NZ_FNIJ01000001.1"/>
</dbReference>
<evidence type="ECO:0000256" key="2">
    <source>
        <dbReference type="ARBA" id="ARBA00008711"/>
    </source>
</evidence>
<dbReference type="HAMAP" id="MF_00772">
    <property type="entry name" value="OGT"/>
    <property type="match status" value="1"/>
</dbReference>
<dbReference type="InterPro" id="IPR008332">
    <property type="entry name" value="MethylG_MeTrfase_N"/>
</dbReference>
<dbReference type="GO" id="GO:0005737">
    <property type="term" value="C:cytoplasm"/>
    <property type="evidence" value="ECO:0007669"/>
    <property type="project" value="UniProtKB-SubCell"/>
</dbReference>
<comment type="function">
    <text evidence="9">Involved in the cellular defense against the biological effects of O6-methylguanine (O6-MeG) and O4-methylthymine (O4-MeT) in DNA. Repairs the methylated nucleobase in DNA by stoichiometrically transferring the methyl group to a cysteine residue in the enzyme. This is a suicide reaction: the enzyme is irreversibly inactivated.</text>
</comment>
<dbReference type="PANTHER" id="PTHR10815">
    <property type="entry name" value="METHYLATED-DNA--PROTEIN-CYSTEINE METHYLTRANSFERASE"/>
    <property type="match status" value="1"/>
</dbReference>
<comment type="similarity">
    <text evidence="2 9">Belongs to the MGMT family.</text>
</comment>
<dbReference type="GO" id="GO:0032259">
    <property type="term" value="P:methylation"/>
    <property type="evidence" value="ECO:0007669"/>
    <property type="project" value="UniProtKB-KW"/>
</dbReference>
<keyword evidence="7 9" id="KW-0234">DNA repair</keyword>
<name>A0A1G9YR52_9PSED</name>
<dbReference type="OrthoDB" id="9802228at2"/>
<dbReference type="CDD" id="cd06445">
    <property type="entry name" value="ATase"/>
    <property type="match status" value="1"/>
</dbReference>
<dbReference type="Pfam" id="PF01035">
    <property type="entry name" value="DNA_binding_1"/>
    <property type="match status" value="1"/>
</dbReference>
<dbReference type="Proteomes" id="UP000242957">
    <property type="component" value="Unassembled WGS sequence"/>
</dbReference>
<dbReference type="EMBL" id="FNIJ01000001">
    <property type="protein sequence ID" value="SDN11644.1"/>
    <property type="molecule type" value="Genomic_DNA"/>
</dbReference>
<evidence type="ECO:0000313" key="12">
    <source>
        <dbReference type="EMBL" id="SDN11644.1"/>
    </source>
</evidence>
<keyword evidence="4 9" id="KW-0489">Methyltransferase</keyword>
<dbReference type="InterPro" id="IPR036631">
    <property type="entry name" value="MGMT_N_sf"/>
</dbReference>
<dbReference type="EC" id="2.1.1.63" evidence="9"/>
<dbReference type="InterPro" id="IPR036388">
    <property type="entry name" value="WH-like_DNA-bd_sf"/>
</dbReference>
<evidence type="ECO:0000256" key="8">
    <source>
        <dbReference type="ARBA" id="ARBA00049348"/>
    </source>
</evidence>
<evidence type="ECO:0000256" key="7">
    <source>
        <dbReference type="ARBA" id="ARBA00023204"/>
    </source>
</evidence>
<dbReference type="InterPro" id="IPR001497">
    <property type="entry name" value="MethylDNA_cys_MeTrfase_AS"/>
</dbReference>
<evidence type="ECO:0000259" key="11">
    <source>
        <dbReference type="Pfam" id="PF02870"/>
    </source>
</evidence>
<dbReference type="PANTHER" id="PTHR10815:SF5">
    <property type="entry name" value="METHYLATED-DNA--PROTEIN-CYSTEINE METHYLTRANSFERASE"/>
    <property type="match status" value="1"/>
</dbReference>
<dbReference type="PROSITE" id="PS00374">
    <property type="entry name" value="MGMT"/>
    <property type="match status" value="1"/>
</dbReference>
<evidence type="ECO:0000256" key="1">
    <source>
        <dbReference type="ARBA" id="ARBA00001286"/>
    </source>
</evidence>
<dbReference type="Gene3D" id="1.10.10.10">
    <property type="entry name" value="Winged helix-like DNA-binding domain superfamily/Winged helix DNA-binding domain"/>
    <property type="match status" value="1"/>
</dbReference>
<keyword evidence="3 9" id="KW-0963">Cytoplasm</keyword>
<dbReference type="Pfam" id="PF02870">
    <property type="entry name" value="Methyltransf_1N"/>
    <property type="match status" value="1"/>
</dbReference>
<dbReference type="NCBIfam" id="TIGR00589">
    <property type="entry name" value="ogt"/>
    <property type="match status" value="1"/>
</dbReference>
<evidence type="ECO:0000313" key="13">
    <source>
        <dbReference type="Proteomes" id="UP000242957"/>
    </source>
</evidence>
<evidence type="ECO:0000256" key="4">
    <source>
        <dbReference type="ARBA" id="ARBA00022603"/>
    </source>
</evidence>
<comment type="miscellaneous">
    <text evidence="9">This enzyme catalyzes only one turnover and therefore is not strictly catalytic. According to one definition, an enzyme is a biocatalyst that acts repeatedly and over many reaction cycles.</text>
</comment>
<evidence type="ECO:0000256" key="5">
    <source>
        <dbReference type="ARBA" id="ARBA00022679"/>
    </source>
</evidence>
<dbReference type="GO" id="GO:0003908">
    <property type="term" value="F:methylated-DNA-[protein]-cysteine S-methyltransferase activity"/>
    <property type="evidence" value="ECO:0007669"/>
    <property type="project" value="UniProtKB-UniRule"/>
</dbReference>
<organism evidence="12 13">
    <name type="scientific">Pseudomonas jinjuensis</name>
    <dbReference type="NCBI Taxonomy" id="198616"/>
    <lineage>
        <taxon>Bacteria</taxon>
        <taxon>Pseudomonadati</taxon>
        <taxon>Pseudomonadota</taxon>
        <taxon>Gammaproteobacteria</taxon>
        <taxon>Pseudomonadales</taxon>
        <taxon>Pseudomonadaceae</taxon>
        <taxon>Pseudomonas</taxon>
    </lineage>
</organism>
<feature type="active site" description="Nucleophile; methyl group acceptor" evidence="9">
    <location>
        <position position="125"/>
    </location>
</feature>
<keyword evidence="6 9" id="KW-0227">DNA damage</keyword>
<gene>
    <name evidence="12" type="ORF">SAMN05216193_101174</name>
</gene>
<evidence type="ECO:0000256" key="9">
    <source>
        <dbReference type="HAMAP-Rule" id="MF_00772"/>
    </source>
</evidence>
<comment type="catalytic activity">
    <reaction evidence="1 9">
        <text>a 4-O-methyl-thymidine in DNA + L-cysteinyl-[protein] = a thymidine in DNA + S-methyl-L-cysteinyl-[protein]</text>
        <dbReference type="Rhea" id="RHEA:53428"/>
        <dbReference type="Rhea" id="RHEA-COMP:10131"/>
        <dbReference type="Rhea" id="RHEA-COMP:10132"/>
        <dbReference type="Rhea" id="RHEA-COMP:13555"/>
        <dbReference type="Rhea" id="RHEA-COMP:13556"/>
        <dbReference type="ChEBI" id="CHEBI:29950"/>
        <dbReference type="ChEBI" id="CHEBI:82612"/>
        <dbReference type="ChEBI" id="CHEBI:137386"/>
        <dbReference type="ChEBI" id="CHEBI:137387"/>
        <dbReference type="EC" id="2.1.1.63"/>
    </reaction>
</comment>
<feature type="domain" description="Methylated-DNA-[protein]-cysteine S-methyltransferase DNA binding" evidence="10">
    <location>
        <begin position="74"/>
        <end position="154"/>
    </location>
</feature>
<accession>A0A1G9YR52</accession>
<dbReference type="STRING" id="198616.SAMN05216193_101174"/>
<protein>
    <recommendedName>
        <fullName evidence="9">Methylated-DNA--protein-cysteine methyltransferase</fullName>
        <ecNumber evidence="9">2.1.1.63</ecNumber>
    </recommendedName>
    <alternativeName>
        <fullName evidence="9">6-O-methylguanine-DNA methyltransferase</fullName>
        <shortName evidence="9">MGMT</shortName>
    </alternativeName>
    <alternativeName>
        <fullName evidence="9">O-6-methylguanine-DNA-alkyltransferase</fullName>
    </alternativeName>
</protein>
<dbReference type="FunFam" id="1.10.10.10:FF:000214">
    <property type="entry name" value="Methylated-DNA--protein-cysteine methyltransferase"/>
    <property type="match status" value="1"/>
</dbReference>
<dbReference type="Gene3D" id="3.30.160.70">
    <property type="entry name" value="Methylated DNA-protein cysteine methyltransferase domain"/>
    <property type="match status" value="1"/>
</dbReference>
<dbReference type="SUPFAM" id="SSF53155">
    <property type="entry name" value="Methylated DNA-protein cysteine methyltransferase domain"/>
    <property type="match status" value="1"/>
</dbReference>
<reference evidence="13" key="1">
    <citation type="submission" date="2016-10" db="EMBL/GenBank/DDBJ databases">
        <authorList>
            <person name="Varghese N."/>
            <person name="Submissions S."/>
        </authorList>
    </citation>
    <scope>NUCLEOTIDE SEQUENCE [LARGE SCALE GENOMIC DNA]</scope>
    <source>
        <strain evidence="13">JCM 21621</strain>
    </source>
</reference>
<proteinExistence type="inferred from homology"/>
<keyword evidence="5 9" id="KW-0808">Transferase</keyword>
<dbReference type="InterPro" id="IPR036217">
    <property type="entry name" value="MethylDNA_cys_MeTrfase_DNAb"/>
</dbReference>
<dbReference type="InterPro" id="IPR023546">
    <property type="entry name" value="MGMT"/>
</dbReference>
<dbReference type="AlphaFoldDB" id="A0A1G9YR52"/>
<comment type="subcellular location">
    <subcellularLocation>
        <location evidence="9">Cytoplasm</location>
    </subcellularLocation>
</comment>
<dbReference type="SUPFAM" id="SSF46767">
    <property type="entry name" value="Methylated DNA-protein cysteine methyltransferase, C-terminal domain"/>
    <property type="match status" value="1"/>
</dbReference>
<keyword evidence="13" id="KW-1185">Reference proteome</keyword>
<comment type="catalytic activity">
    <reaction evidence="8 9">
        <text>a 6-O-methyl-2'-deoxyguanosine in DNA + L-cysteinyl-[protein] = S-methyl-L-cysteinyl-[protein] + a 2'-deoxyguanosine in DNA</text>
        <dbReference type="Rhea" id="RHEA:24000"/>
        <dbReference type="Rhea" id="RHEA-COMP:10131"/>
        <dbReference type="Rhea" id="RHEA-COMP:10132"/>
        <dbReference type="Rhea" id="RHEA-COMP:11367"/>
        <dbReference type="Rhea" id="RHEA-COMP:11368"/>
        <dbReference type="ChEBI" id="CHEBI:29950"/>
        <dbReference type="ChEBI" id="CHEBI:82612"/>
        <dbReference type="ChEBI" id="CHEBI:85445"/>
        <dbReference type="ChEBI" id="CHEBI:85448"/>
        <dbReference type="EC" id="2.1.1.63"/>
    </reaction>
</comment>
<dbReference type="GO" id="GO:0006307">
    <property type="term" value="P:DNA alkylation repair"/>
    <property type="evidence" value="ECO:0007669"/>
    <property type="project" value="UniProtKB-UniRule"/>
</dbReference>